<evidence type="ECO:0000313" key="6">
    <source>
        <dbReference type="Proteomes" id="UP000530928"/>
    </source>
</evidence>
<dbReference type="RefSeq" id="WP_181608612.1">
    <property type="nucleotide sequence ID" value="NZ_BAABAM010000001.1"/>
</dbReference>
<dbReference type="Gene3D" id="2.50.20.20">
    <property type="match status" value="1"/>
</dbReference>
<evidence type="ECO:0000256" key="2">
    <source>
        <dbReference type="ARBA" id="ARBA00009194"/>
    </source>
</evidence>
<keyword evidence="4" id="KW-0732">Signal</keyword>
<evidence type="ECO:0000256" key="3">
    <source>
        <dbReference type="ARBA" id="ARBA00022475"/>
    </source>
</evidence>
<evidence type="ECO:0000313" key="5">
    <source>
        <dbReference type="EMBL" id="MBA2889871.1"/>
    </source>
</evidence>
<feature type="signal peptide" evidence="4">
    <location>
        <begin position="1"/>
        <end position="19"/>
    </location>
</feature>
<protein>
    <submittedName>
        <fullName evidence="5">Lipoprotein LprG</fullName>
    </submittedName>
</protein>
<reference evidence="5 6" key="1">
    <citation type="submission" date="2020-07" db="EMBL/GenBank/DDBJ databases">
        <title>Genomic Encyclopedia of Type Strains, Phase IV (KMG-IV): sequencing the most valuable type-strain genomes for metagenomic binning, comparative biology and taxonomic classification.</title>
        <authorList>
            <person name="Goeker M."/>
        </authorList>
    </citation>
    <scope>NUCLEOTIDE SEQUENCE [LARGE SCALE GENOMIC DNA]</scope>
    <source>
        <strain evidence="5 6">DSM 45533</strain>
    </source>
</reference>
<dbReference type="Pfam" id="PF07161">
    <property type="entry name" value="LppX_LprAFG"/>
    <property type="match status" value="1"/>
</dbReference>
<dbReference type="InterPro" id="IPR029046">
    <property type="entry name" value="LolA/LolB/LppX"/>
</dbReference>
<dbReference type="PROSITE" id="PS51257">
    <property type="entry name" value="PROKAR_LIPOPROTEIN"/>
    <property type="match status" value="1"/>
</dbReference>
<keyword evidence="5" id="KW-0449">Lipoprotein</keyword>
<dbReference type="GO" id="GO:0030313">
    <property type="term" value="C:cell envelope"/>
    <property type="evidence" value="ECO:0007669"/>
    <property type="project" value="UniProtKB-SubCell"/>
</dbReference>
<accession>A0A7W0HNT1</accession>
<keyword evidence="3" id="KW-0472">Membrane</keyword>
<sequence length="218" mass="22501">MVKRLLLLLVALMVSTACAGGGETALPSGPDLMKKTADAMKAVKSASFSIATEGTPQVPLRKADGRITSAGDADGTISVEVFGQLTEMNFVLQGDTVYFKGPTGSYQKMPRAQLMQLLQYDPSMVLSPDKGVSTLLAAATNPTVDGEEGGAYKVTAALTKAQLATLVPGVTQDVSAQLLVDKATSRLTKVTLPLQGGSVIVSLSDYDAAVTVTPPPVG</sequence>
<gene>
    <name evidence="5" type="ORF">HNR30_001206</name>
</gene>
<dbReference type="AlphaFoldDB" id="A0A7W0HNT1"/>
<comment type="caution">
    <text evidence="5">The sequence shown here is derived from an EMBL/GenBank/DDBJ whole genome shotgun (WGS) entry which is preliminary data.</text>
</comment>
<keyword evidence="6" id="KW-1185">Reference proteome</keyword>
<dbReference type="InterPro" id="IPR009830">
    <property type="entry name" value="LppX/LprAFG"/>
</dbReference>
<dbReference type="EMBL" id="JACDUR010000001">
    <property type="protein sequence ID" value="MBA2889871.1"/>
    <property type="molecule type" value="Genomic_DNA"/>
</dbReference>
<organism evidence="5 6">
    <name type="scientific">Nonomuraea soli</name>
    <dbReference type="NCBI Taxonomy" id="1032476"/>
    <lineage>
        <taxon>Bacteria</taxon>
        <taxon>Bacillati</taxon>
        <taxon>Actinomycetota</taxon>
        <taxon>Actinomycetes</taxon>
        <taxon>Streptosporangiales</taxon>
        <taxon>Streptosporangiaceae</taxon>
        <taxon>Nonomuraea</taxon>
    </lineage>
</organism>
<dbReference type="SUPFAM" id="SSF89392">
    <property type="entry name" value="Prokaryotic lipoproteins and lipoprotein localization factors"/>
    <property type="match status" value="1"/>
</dbReference>
<comment type="subcellular location">
    <subcellularLocation>
        <location evidence="1">Cell envelope</location>
    </subcellularLocation>
</comment>
<evidence type="ECO:0000256" key="1">
    <source>
        <dbReference type="ARBA" id="ARBA00004196"/>
    </source>
</evidence>
<dbReference type="CDD" id="cd16334">
    <property type="entry name" value="LppX-like"/>
    <property type="match status" value="1"/>
</dbReference>
<evidence type="ECO:0000256" key="4">
    <source>
        <dbReference type="SAM" id="SignalP"/>
    </source>
</evidence>
<proteinExistence type="inferred from homology"/>
<feature type="chain" id="PRO_5031444229" evidence="4">
    <location>
        <begin position="20"/>
        <end position="218"/>
    </location>
</feature>
<comment type="similarity">
    <text evidence="2">Belongs to the LppX/LprAFG lipoprotein family.</text>
</comment>
<dbReference type="Proteomes" id="UP000530928">
    <property type="component" value="Unassembled WGS sequence"/>
</dbReference>
<name>A0A7W0HNT1_9ACTN</name>
<keyword evidence="3" id="KW-1003">Cell membrane</keyword>